<evidence type="ECO:0000313" key="1">
    <source>
        <dbReference type="EMBL" id="KOO21216.1"/>
    </source>
</evidence>
<dbReference type="AlphaFoldDB" id="A0A0M0J3S3"/>
<dbReference type="GO" id="GO:0004176">
    <property type="term" value="F:ATP-dependent peptidase activity"/>
    <property type="evidence" value="ECO:0007669"/>
    <property type="project" value="InterPro"/>
</dbReference>
<dbReference type="PANTHER" id="PTHR33471:SF7">
    <property type="entry name" value="ATP-DEPENDENT ZINC METALLOPROTEASE-RELATED"/>
    <property type="match status" value="1"/>
</dbReference>
<dbReference type="SUPFAM" id="SSF140990">
    <property type="entry name" value="FtsH protease domain-like"/>
    <property type="match status" value="1"/>
</dbReference>
<comment type="caution">
    <text evidence="1">The sequence shown here is derived from an EMBL/GenBank/DDBJ whole genome shotgun (WGS) entry which is preliminary data.</text>
</comment>
<dbReference type="OrthoDB" id="66620at2759"/>
<dbReference type="Proteomes" id="UP000037460">
    <property type="component" value="Unassembled WGS sequence"/>
</dbReference>
<evidence type="ECO:0008006" key="3">
    <source>
        <dbReference type="Google" id="ProtNLM"/>
    </source>
</evidence>
<keyword evidence="2" id="KW-1185">Reference proteome</keyword>
<dbReference type="EMBL" id="JWZX01003382">
    <property type="protein sequence ID" value="KOO21216.1"/>
    <property type="molecule type" value="Genomic_DNA"/>
</dbReference>
<reference evidence="2" key="1">
    <citation type="journal article" date="2015" name="PLoS Genet.">
        <title>Genome Sequence and Transcriptome Analyses of Chrysochromulina tobin: Metabolic Tools for Enhanced Algal Fitness in the Prominent Order Prymnesiales (Haptophyceae).</title>
        <authorList>
            <person name="Hovde B.T."/>
            <person name="Deodato C.R."/>
            <person name="Hunsperger H.M."/>
            <person name="Ryken S.A."/>
            <person name="Yost W."/>
            <person name="Jha R.K."/>
            <person name="Patterson J."/>
            <person name="Monnat R.J. Jr."/>
            <person name="Barlow S.B."/>
            <person name="Starkenburg S.R."/>
            <person name="Cattolico R.A."/>
        </authorList>
    </citation>
    <scope>NUCLEOTIDE SEQUENCE</scope>
    <source>
        <strain evidence="2">CCMP291</strain>
    </source>
</reference>
<accession>A0A0M0J3S3</accession>
<dbReference type="Gene3D" id="1.20.58.760">
    <property type="entry name" value="Peptidase M41"/>
    <property type="match status" value="1"/>
</dbReference>
<proteinExistence type="predicted"/>
<gene>
    <name evidence="1" type="ORF">Ctob_004929</name>
</gene>
<evidence type="ECO:0000313" key="2">
    <source>
        <dbReference type="Proteomes" id="UP000037460"/>
    </source>
</evidence>
<dbReference type="GO" id="GO:0005524">
    <property type="term" value="F:ATP binding"/>
    <property type="evidence" value="ECO:0007669"/>
    <property type="project" value="InterPro"/>
</dbReference>
<dbReference type="PANTHER" id="PTHR33471">
    <property type="entry name" value="ATP-DEPENDENT ZINC METALLOPROTEASE-RELATED"/>
    <property type="match status" value="1"/>
</dbReference>
<sequence>MDEMPLRSLRELEAPQLISLALSVLVGSATVLFVLDKLLLQERLLGVLRLIVPSRREAVVRHEAGHFLCAYSLGVPVQACRLNPLGAPFDPRWSEASAGTIFLSPAIECLQEGRRADEDDVLRAAIVLAGGIAAEALWAGSAEGGAADEATLRALLTKHAAPAALSEQVIRERARWAAASAVLLLRQRAAAYDALCDAMRKGRSVGECVMAIERAVQAGGSSMVEEVAK</sequence>
<dbReference type="GO" id="GO:0004222">
    <property type="term" value="F:metalloendopeptidase activity"/>
    <property type="evidence" value="ECO:0007669"/>
    <property type="project" value="InterPro"/>
</dbReference>
<dbReference type="InterPro" id="IPR037219">
    <property type="entry name" value="Peptidase_M41-like"/>
</dbReference>
<protein>
    <recommendedName>
        <fullName evidence="3">Peptidase M41 domain-containing protein</fullName>
    </recommendedName>
</protein>
<dbReference type="GO" id="GO:0006508">
    <property type="term" value="P:proteolysis"/>
    <property type="evidence" value="ECO:0007669"/>
    <property type="project" value="InterPro"/>
</dbReference>
<organism evidence="1 2">
    <name type="scientific">Chrysochromulina tobinii</name>
    <dbReference type="NCBI Taxonomy" id="1460289"/>
    <lineage>
        <taxon>Eukaryota</taxon>
        <taxon>Haptista</taxon>
        <taxon>Haptophyta</taxon>
        <taxon>Prymnesiophyceae</taxon>
        <taxon>Prymnesiales</taxon>
        <taxon>Chrysochromulinaceae</taxon>
        <taxon>Chrysochromulina</taxon>
    </lineage>
</organism>
<name>A0A0M0J3S3_9EUKA</name>